<comment type="caution">
    <text evidence="1">The sequence shown here is derived from an EMBL/GenBank/DDBJ whole genome shotgun (WGS) entry which is preliminary data.</text>
</comment>
<organism evidence="1 2">
    <name type="scientific">Penicillium chermesinum</name>
    <dbReference type="NCBI Taxonomy" id="63820"/>
    <lineage>
        <taxon>Eukaryota</taxon>
        <taxon>Fungi</taxon>
        <taxon>Dikarya</taxon>
        <taxon>Ascomycota</taxon>
        <taxon>Pezizomycotina</taxon>
        <taxon>Eurotiomycetes</taxon>
        <taxon>Eurotiomycetidae</taxon>
        <taxon>Eurotiales</taxon>
        <taxon>Aspergillaceae</taxon>
        <taxon>Penicillium</taxon>
    </lineage>
</organism>
<keyword evidence="2" id="KW-1185">Reference proteome</keyword>
<dbReference type="InterPro" id="IPR017853">
    <property type="entry name" value="GH"/>
</dbReference>
<dbReference type="EMBL" id="JAPQKS010000002">
    <property type="protein sequence ID" value="KAJ5246196.1"/>
    <property type="molecule type" value="Genomic_DNA"/>
</dbReference>
<dbReference type="RefSeq" id="XP_058333617.1">
    <property type="nucleotide sequence ID" value="XM_058470476.1"/>
</dbReference>
<name>A0A9W9PG62_9EURO</name>
<protein>
    <submittedName>
        <fullName evidence="1">Uncharacterized protein</fullName>
    </submittedName>
</protein>
<dbReference type="GeneID" id="83197779"/>
<dbReference type="AlphaFoldDB" id="A0A9W9PG62"/>
<dbReference type="SUPFAM" id="SSF51445">
    <property type="entry name" value="(Trans)glycosidases"/>
    <property type="match status" value="1"/>
</dbReference>
<reference evidence="1" key="2">
    <citation type="journal article" date="2023" name="IMA Fungus">
        <title>Comparative genomic study of the Penicillium genus elucidates a diverse pangenome and 15 lateral gene transfer events.</title>
        <authorList>
            <person name="Petersen C."/>
            <person name="Sorensen T."/>
            <person name="Nielsen M.R."/>
            <person name="Sondergaard T.E."/>
            <person name="Sorensen J.L."/>
            <person name="Fitzpatrick D.A."/>
            <person name="Frisvad J.C."/>
            <person name="Nielsen K.L."/>
        </authorList>
    </citation>
    <scope>NUCLEOTIDE SEQUENCE</scope>
    <source>
        <strain evidence="1">IBT 19713</strain>
    </source>
</reference>
<dbReference type="Gene3D" id="3.20.20.80">
    <property type="entry name" value="Glycosidases"/>
    <property type="match status" value="1"/>
</dbReference>
<proteinExistence type="predicted"/>
<evidence type="ECO:0000313" key="2">
    <source>
        <dbReference type="Proteomes" id="UP001150941"/>
    </source>
</evidence>
<dbReference type="Proteomes" id="UP001150941">
    <property type="component" value="Unassembled WGS sequence"/>
</dbReference>
<reference evidence="1" key="1">
    <citation type="submission" date="2022-11" db="EMBL/GenBank/DDBJ databases">
        <authorList>
            <person name="Petersen C."/>
        </authorList>
    </citation>
    <scope>NUCLEOTIDE SEQUENCE</scope>
    <source>
        <strain evidence="1">IBT 19713</strain>
    </source>
</reference>
<dbReference type="OrthoDB" id="2338662at2759"/>
<sequence>MSLYTAAESKASLIIDADISYIRGDPLYVTGSHNAQDLQLEISIADADLQLQRSVPINSSSNEIEFSLRHLSPRLEPYLVTLKATRGDARTVYSATTQLHHLPSRTDGGSTTKLDSLFGGLLVQNSDSSTWRPLFPYSYYASWDSFANSTANVQSFKDQGYNIIHIVPDTGPVAHAFNLTQLNAFLDKCDEIGLWVMWDMRWTYKDLSLVHEQLSLLKSRKSLLLWYTGDEPDGPGDPLNATKLAYSAIKAVDPWHPVSLALNCFNFYFEEYSSGADIVLSDVYPIAVNTSWSAEYNTPCNTTYGCCGCDDCRGEMEDISVRLDAFAAYQEWLGMEPKALWGVPMAFGDAEFWTRKPTGAEEVSMTMLSLNHNAKGIVMWDWPTSAELAATTHDLSRVLVGDEIVRFVLGAHTLPLSVQGHSKIDAAGWKVGDEVLVSILSLQTPDWDDVVTVELPRGAKVVLKVVLGKGEWKLVDGHLVKKGGHGLETDLLIVELGG</sequence>
<gene>
    <name evidence="1" type="ORF">N7468_001179</name>
</gene>
<evidence type="ECO:0000313" key="1">
    <source>
        <dbReference type="EMBL" id="KAJ5246196.1"/>
    </source>
</evidence>
<accession>A0A9W9PG62</accession>